<protein>
    <submittedName>
        <fullName evidence="1">Uncharacterized protein</fullName>
    </submittedName>
</protein>
<proteinExistence type="predicted"/>
<sequence length="118" mass="13156">MRLGTRQECVGSSSWVSGVCQDSAREFARRRPRLAERLSGVVEKIAGNNGPRSSLGIGPSLDDAVGFRREFARRFTEGIEKLLGTRQEITGRRPKDLLQVCRRLPDCQKLCLNLACSH</sequence>
<name>A0A426Z7Q5_ENSVE</name>
<dbReference type="AlphaFoldDB" id="A0A426Z7Q5"/>
<organism evidence="1 2">
    <name type="scientific">Ensete ventricosum</name>
    <name type="common">Abyssinian banana</name>
    <name type="synonym">Musa ensete</name>
    <dbReference type="NCBI Taxonomy" id="4639"/>
    <lineage>
        <taxon>Eukaryota</taxon>
        <taxon>Viridiplantae</taxon>
        <taxon>Streptophyta</taxon>
        <taxon>Embryophyta</taxon>
        <taxon>Tracheophyta</taxon>
        <taxon>Spermatophyta</taxon>
        <taxon>Magnoliopsida</taxon>
        <taxon>Liliopsida</taxon>
        <taxon>Zingiberales</taxon>
        <taxon>Musaceae</taxon>
        <taxon>Ensete</taxon>
    </lineage>
</organism>
<evidence type="ECO:0000313" key="2">
    <source>
        <dbReference type="Proteomes" id="UP000287651"/>
    </source>
</evidence>
<comment type="caution">
    <text evidence="1">The sequence shown here is derived from an EMBL/GenBank/DDBJ whole genome shotgun (WGS) entry which is preliminary data.</text>
</comment>
<dbReference type="Proteomes" id="UP000287651">
    <property type="component" value="Unassembled WGS sequence"/>
</dbReference>
<dbReference type="EMBL" id="AMZH03007974">
    <property type="protein sequence ID" value="RRT60002.1"/>
    <property type="molecule type" value="Genomic_DNA"/>
</dbReference>
<gene>
    <name evidence="1" type="ORF">B296_00004019</name>
</gene>
<reference evidence="1 2" key="1">
    <citation type="journal article" date="2014" name="Agronomy (Basel)">
        <title>A Draft Genome Sequence for Ensete ventricosum, the Drought-Tolerant Tree Against Hunger.</title>
        <authorList>
            <person name="Harrison J."/>
            <person name="Moore K.A."/>
            <person name="Paszkiewicz K."/>
            <person name="Jones T."/>
            <person name="Grant M."/>
            <person name="Ambacheew D."/>
            <person name="Muzemil S."/>
            <person name="Studholme D.J."/>
        </authorList>
    </citation>
    <scope>NUCLEOTIDE SEQUENCE [LARGE SCALE GENOMIC DNA]</scope>
</reference>
<evidence type="ECO:0000313" key="1">
    <source>
        <dbReference type="EMBL" id="RRT60002.1"/>
    </source>
</evidence>
<accession>A0A426Z7Q5</accession>